<dbReference type="EMBL" id="CP051167">
    <property type="protein sequence ID" value="QIZ70148.1"/>
    <property type="molecule type" value="Genomic_DNA"/>
</dbReference>
<dbReference type="Gene3D" id="3.40.250.10">
    <property type="entry name" value="Rhodanese-like domain"/>
    <property type="match status" value="2"/>
</dbReference>
<dbReference type="PANTHER" id="PTHR11364:SF27">
    <property type="entry name" value="SULFURTRANSFERASE"/>
    <property type="match status" value="1"/>
</dbReference>
<accession>A0A6H1TU53</accession>
<evidence type="ECO:0000256" key="2">
    <source>
        <dbReference type="ARBA" id="ARBA00022737"/>
    </source>
</evidence>
<dbReference type="GO" id="GO:0004792">
    <property type="term" value="F:thiosulfate-cyanide sulfurtransferase activity"/>
    <property type="evidence" value="ECO:0007669"/>
    <property type="project" value="TreeGrafter"/>
</dbReference>
<dbReference type="SUPFAM" id="SSF52821">
    <property type="entry name" value="Rhodanese/Cell cycle control phosphatase"/>
    <property type="match status" value="2"/>
</dbReference>
<proteinExistence type="predicted"/>
<keyword evidence="5" id="KW-1185">Reference proteome</keyword>
<dbReference type="KEGG" id="oxy:HCG48_05830"/>
<dbReference type="CDD" id="cd01449">
    <property type="entry name" value="TST_Repeat_2"/>
    <property type="match status" value="1"/>
</dbReference>
<gene>
    <name evidence="4" type="ORF">HCG48_05830</name>
</gene>
<dbReference type="Proteomes" id="UP000500857">
    <property type="component" value="Chromosome"/>
</dbReference>
<organism evidence="4 5">
    <name type="scientific">Oxynema aestuarii AP17</name>
    <dbReference type="NCBI Taxonomy" id="2064643"/>
    <lineage>
        <taxon>Bacteria</taxon>
        <taxon>Bacillati</taxon>
        <taxon>Cyanobacteriota</taxon>
        <taxon>Cyanophyceae</taxon>
        <taxon>Oscillatoriophycideae</taxon>
        <taxon>Oscillatoriales</taxon>
        <taxon>Oscillatoriaceae</taxon>
        <taxon>Oxynema</taxon>
        <taxon>Oxynema aestuarii</taxon>
    </lineage>
</organism>
<dbReference type="InterPro" id="IPR001763">
    <property type="entry name" value="Rhodanese-like_dom"/>
</dbReference>
<protein>
    <submittedName>
        <fullName evidence="4">Sulfurtransferase</fullName>
    </submittedName>
</protein>
<feature type="domain" description="Rhodanese" evidence="3">
    <location>
        <begin position="18"/>
        <end position="138"/>
    </location>
</feature>
<dbReference type="SMART" id="SM00450">
    <property type="entry name" value="RHOD"/>
    <property type="match status" value="2"/>
</dbReference>
<dbReference type="Pfam" id="PF00581">
    <property type="entry name" value="Rhodanese"/>
    <property type="match status" value="2"/>
</dbReference>
<dbReference type="PANTHER" id="PTHR11364">
    <property type="entry name" value="THIOSULFATE SULFERTANSFERASE"/>
    <property type="match status" value="1"/>
</dbReference>
<dbReference type="AlphaFoldDB" id="A0A6H1TU53"/>
<evidence type="ECO:0000259" key="3">
    <source>
        <dbReference type="PROSITE" id="PS50206"/>
    </source>
</evidence>
<evidence type="ECO:0000313" key="4">
    <source>
        <dbReference type="EMBL" id="QIZ70148.1"/>
    </source>
</evidence>
<evidence type="ECO:0000256" key="1">
    <source>
        <dbReference type="ARBA" id="ARBA00022679"/>
    </source>
</evidence>
<dbReference type="InterPro" id="IPR045078">
    <property type="entry name" value="TST/MPST-like"/>
</dbReference>
<dbReference type="InterPro" id="IPR036873">
    <property type="entry name" value="Rhodanese-like_dom_sf"/>
</dbReference>
<name>A0A6H1TU53_9CYAN</name>
<keyword evidence="2" id="KW-0677">Repeat</keyword>
<dbReference type="RefSeq" id="WP_168568305.1">
    <property type="nucleotide sequence ID" value="NZ_CP051167.1"/>
</dbReference>
<reference evidence="4 5" key="1">
    <citation type="submission" date="2020-04" db="EMBL/GenBank/DDBJ databases">
        <authorList>
            <person name="Basu S."/>
            <person name="Maruthanayagam V."/>
            <person name="Chakraborty S."/>
            <person name="Pramanik A."/>
            <person name="Mukherjee J."/>
            <person name="Brink B."/>
        </authorList>
    </citation>
    <scope>NUCLEOTIDE SEQUENCE [LARGE SCALE GENOMIC DNA]</scope>
    <source>
        <strain evidence="4 5">AP17</strain>
    </source>
</reference>
<dbReference type="CDD" id="cd01448">
    <property type="entry name" value="TST_Repeat_1"/>
    <property type="match status" value="1"/>
</dbReference>
<feature type="domain" description="Rhodanese" evidence="3">
    <location>
        <begin position="168"/>
        <end position="271"/>
    </location>
</feature>
<sequence length="274" mass="31136">MTDTKWIVSVDWLAEHIDDRNLVVVDCRFALADPELGRRQYLTQHIPNAFYLHLNEDLSSAVKEHGGRHPLPDVEKLAKTLSAIGITSGETQVVVYDDSRFAFAARFWWLLRYLGHDRVALLDGGYRAWETAGYPVTDALPNPTPGEFIPNVRSQWVVNIEQVRERKDLPGVVLVDSRDRDRYLGKHEPIDPIAGHIPGAVNYPWQEVSDDRGRMRSREELQRRWQEIAHGREIIVYCGSGVTACVNLFSLELAGIAHGQLYAGSWSDWCSYQG</sequence>
<keyword evidence="1 4" id="KW-0808">Transferase</keyword>
<evidence type="ECO:0000313" key="5">
    <source>
        <dbReference type="Proteomes" id="UP000500857"/>
    </source>
</evidence>
<dbReference type="PROSITE" id="PS50206">
    <property type="entry name" value="RHODANESE_3"/>
    <property type="match status" value="2"/>
</dbReference>
<dbReference type="FunFam" id="3.40.250.10:FF:000035">
    <property type="entry name" value="Thiosulfate sulfurtransferase"/>
    <property type="match status" value="1"/>
</dbReference>